<keyword evidence="1" id="KW-0812">Transmembrane</keyword>
<evidence type="ECO:0000313" key="2">
    <source>
        <dbReference type="EMBL" id="KAK8046531.1"/>
    </source>
</evidence>
<proteinExistence type="predicted"/>
<keyword evidence="3" id="KW-1185">Reference proteome</keyword>
<dbReference type="SUPFAM" id="SSF81665">
    <property type="entry name" value="Calcium ATPase, transmembrane domain M"/>
    <property type="match status" value="1"/>
</dbReference>
<dbReference type="InterPro" id="IPR023298">
    <property type="entry name" value="ATPase_P-typ_TM_dom_sf"/>
</dbReference>
<sequence>MEARRKPFGWNELTAEEEDMFTQFLDFFQGPVLYAVVLGDWVDFGVIVGILLLKAFVGFYQEKPENAKKEVEKDFDYEHSHYGLPLIICDQSAITGESLTVDKYMGDTTGCKRGEAYAIVITSARCSFVGKTANLVQGTKDQGYFKQVMDSIGTSLLVLVMFWILVAWIGGFFHHIPIAIPGVHTPLHYALVESGTACIGCWALVAGVQLHETDAQRPLGLSTAGSQPSLRACSGSNMLIPRPTTANSLKERMDLLRCPRSIRIKWLRCCSSVARLQL</sequence>
<reference evidence="2 3" key="1">
    <citation type="submission" date="2023-01" db="EMBL/GenBank/DDBJ databases">
        <title>Analysis of 21 Apiospora genomes using comparative genomics revels a genus with tremendous synthesis potential of carbohydrate active enzymes and secondary metabolites.</title>
        <authorList>
            <person name="Sorensen T."/>
        </authorList>
    </citation>
    <scope>NUCLEOTIDE SEQUENCE [LARGE SCALE GENOMIC DNA]</scope>
    <source>
        <strain evidence="2 3">CBS 83171</strain>
    </source>
</reference>
<dbReference type="Gene3D" id="1.20.1110.10">
    <property type="entry name" value="Calcium-transporting ATPase, transmembrane domain"/>
    <property type="match status" value="1"/>
</dbReference>
<evidence type="ECO:0000256" key="1">
    <source>
        <dbReference type="SAM" id="Phobius"/>
    </source>
</evidence>
<feature type="transmembrane region" description="Helical" evidence="1">
    <location>
        <begin position="188"/>
        <end position="208"/>
    </location>
</feature>
<protein>
    <submittedName>
        <fullName evidence="2">PMA1-H+-transporting P-type ATPase</fullName>
    </submittedName>
</protein>
<organism evidence="2 3">
    <name type="scientific">Apiospora saccharicola</name>
    <dbReference type="NCBI Taxonomy" id="335842"/>
    <lineage>
        <taxon>Eukaryota</taxon>
        <taxon>Fungi</taxon>
        <taxon>Dikarya</taxon>
        <taxon>Ascomycota</taxon>
        <taxon>Pezizomycotina</taxon>
        <taxon>Sordariomycetes</taxon>
        <taxon>Xylariomycetidae</taxon>
        <taxon>Amphisphaeriales</taxon>
        <taxon>Apiosporaceae</taxon>
        <taxon>Apiospora</taxon>
    </lineage>
</organism>
<gene>
    <name evidence="2" type="ORF">PG996_014595</name>
</gene>
<comment type="caution">
    <text evidence="2">The sequence shown here is derived from an EMBL/GenBank/DDBJ whole genome shotgun (WGS) entry which is preliminary data.</text>
</comment>
<dbReference type="PANTHER" id="PTHR42861">
    <property type="entry name" value="CALCIUM-TRANSPORTING ATPASE"/>
    <property type="match status" value="1"/>
</dbReference>
<keyword evidence="1" id="KW-0472">Membrane</keyword>
<dbReference type="Proteomes" id="UP001446871">
    <property type="component" value="Unassembled WGS sequence"/>
</dbReference>
<name>A0ABR1TIS2_9PEZI</name>
<keyword evidence="1" id="KW-1133">Transmembrane helix</keyword>
<evidence type="ECO:0000313" key="3">
    <source>
        <dbReference type="Proteomes" id="UP001446871"/>
    </source>
</evidence>
<feature type="transmembrane region" description="Helical" evidence="1">
    <location>
        <begin position="32"/>
        <end position="53"/>
    </location>
</feature>
<feature type="transmembrane region" description="Helical" evidence="1">
    <location>
        <begin position="156"/>
        <end position="176"/>
    </location>
</feature>
<dbReference type="EMBL" id="JAQQWM010000009">
    <property type="protein sequence ID" value="KAK8046531.1"/>
    <property type="molecule type" value="Genomic_DNA"/>
</dbReference>
<dbReference type="Gene3D" id="2.70.150.10">
    <property type="entry name" value="Calcium-transporting ATPase, cytoplasmic transduction domain A"/>
    <property type="match status" value="1"/>
</dbReference>
<accession>A0ABR1TIS2</accession>